<accession>A0A176VJ85</accession>
<evidence type="ECO:0000313" key="2">
    <source>
        <dbReference type="Proteomes" id="UP000077202"/>
    </source>
</evidence>
<protein>
    <submittedName>
        <fullName evidence="1">Uncharacterized protein</fullName>
    </submittedName>
</protein>
<organism evidence="1 2">
    <name type="scientific">Marchantia polymorpha subsp. ruderalis</name>
    <dbReference type="NCBI Taxonomy" id="1480154"/>
    <lineage>
        <taxon>Eukaryota</taxon>
        <taxon>Viridiplantae</taxon>
        <taxon>Streptophyta</taxon>
        <taxon>Embryophyta</taxon>
        <taxon>Marchantiophyta</taxon>
        <taxon>Marchantiopsida</taxon>
        <taxon>Marchantiidae</taxon>
        <taxon>Marchantiales</taxon>
        <taxon>Marchantiaceae</taxon>
        <taxon>Marchantia</taxon>
    </lineage>
</organism>
<reference evidence="1" key="1">
    <citation type="submission" date="2016-03" db="EMBL/GenBank/DDBJ databases">
        <title>Mechanisms controlling the formation of the plant cell surface in tip-growing cells are functionally conserved among land plants.</title>
        <authorList>
            <person name="Honkanen S."/>
            <person name="Jones V.A."/>
            <person name="Morieri G."/>
            <person name="Champion C."/>
            <person name="Hetherington A.J."/>
            <person name="Kelly S."/>
            <person name="Saint-Marcoux D."/>
            <person name="Proust H."/>
            <person name="Prescott H."/>
            <person name="Dolan L."/>
        </authorList>
    </citation>
    <scope>NUCLEOTIDE SEQUENCE [LARGE SCALE GENOMIC DNA]</scope>
    <source>
        <tissue evidence="1">Whole gametophyte</tissue>
    </source>
</reference>
<proteinExistence type="predicted"/>
<dbReference type="AlphaFoldDB" id="A0A176VJ85"/>
<dbReference type="EMBL" id="LVLJ01003548">
    <property type="protein sequence ID" value="OAE21018.1"/>
    <property type="molecule type" value="Genomic_DNA"/>
</dbReference>
<dbReference type="Proteomes" id="UP000077202">
    <property type="component" value="Unassembled WGS sequence"/>
</dbReference>
<name>A0A176VJ85_MARPO</name>
<comment type="caution">
    <text evidence="1">The sequence shown here is derived from an EMBL/GenBank/DDBJ whole genome shotgun (WGS) entry which is preliminary data.</text>
</comment>
<keyword evidence="2" id="KW-1185">Reference proteome</keyword>
<sequence length="151" mass="16071">MVHCSTRACAEGCDGGPGQSGIVSRVIVGKQQAATTLSVGKKFMSQWAGNETVYTFQGDKSRVDEDWRAAEASSETVNLHSGSEVLATPARVAILSTGDLVLRDILATEEGWSSARTLVSLLEDSGSLEAQSKLEAQVVWILGLSQFRLQA</sequence>
<evidence type="ECO:0000313" key="1">
    <source>
        <dbReference type="EMBL" id="OAE21018.1"/>
    </source>
</evidence>
<gene>
    <name evidence="1" type="ORF">AXG93_606s1020</name>
</gene>